<gene>
    <name evidence="1" type="ORF">MEDL_63104</name>
</gene>
<dbReference type="EMBL" id="CAJPWZ010003089">
    <property type="protein sequence ID" value="CAG2251436.1"/>
    <property type="molecule type" value="Genomic_DNA"/>
</dbReference>
<dbReference type="AlphaFoldDB" id="A0A8S3V4T0"/>
<sequence length="625" mass="72224">MELAVCPNQDMLSDFERSYSNNDMYCPLCLKRCKETNSKVIFIQYLQELCWLLPSSRYSADDSRPWLMSHLQLLAKNYSTSWSLEAVVKTFFRTVCCLPRHLFYTDSFTEPMVDEDLVLSTINGEMKMAVFPSNVFSYLVQGMILVKQAIDIDKIFTTCPIMLTSLMVYLPTIRYLIEQVTFRNGNLVSVVGWLKRALEGHFPSFDDCPPWMYAVAMLSLCINSTPKTNNYGKLILDLCTESQLRILNGRTLGDSKGKITFYNHNGVSIDDYCLCSSEFLPNIVNFSVGQFEPTISDHCPISITIHSQLVNKSCDNYVKPTLRRVKWTTKREEIFKSNMLKVNFGTINSDVDNLTQKIEANNTCNSNVTQSVNDTVSTVSSISSILYNAAFLSNTNKTPGKTKRSKRRKIKKPYYDNECESKYRSLKSLTRKLCTEPWNDSLRHKVLYNKKELNKLIRKKYRQFRHKMIKQIIDSNNSCPNDFWKTIKKLKKENFKDPSSNIQPKEWFKYFNKLMNIDYDKNVCNDKKEYTTFKDCNTCTKMLSSSITTEEVVIAAKSLKNNKASGSDCITNEMLQISCYMNIDVYVKLFNLILKSGIYPTLWRKFLLSPFSRVGVLMIHLITEV</sequence>
<dbReference type="Proteomes" id="UP000683360">
    <property type="component" value="Unassembled WGS sequence"/>
</dbReference>
<proteinExistence type="predicted"/>
<organism evidence="1 2">
    <name type="scientific">Mytilus edulis</name>
    <name type="common">Blue mussel</name>
    <dbReference type="NCBI Taxonomy" id="6550"/>
    <lineage>
        <taxon>Eukaryota</taxon>
        <taxon>Metazoa</taxon>
        <taxon>Spiralia</taxon>
        <taxon>Lophotrochozoa</taxon>
        <taxon>Mollusca</taxon>
        <taxon>Bivalvia</taxon>
        <taxon>Autobranchia</taxon>
        <taxon>Pteriomorphia</taxon>
        <taxon>Mytilida</taxon>
        <taxon>Mytiloidea</taxon>
        <taxon>Mytilidae</taxon>
        <taxon>Mytilinae</taxon>
        <taxon>Mytilus</taxon>
    </lineage>
</organism>
<evidence type="ECO:0000313" key="1">
    <source>
        <dbReference type="EMBL" id="CAG2251436.1"/>
    </source>
</evidence>
<dbReference type="InterPro" id="IPR036691">
    <property type="entry name" value="Endo/exonu/phosph_ase_sf"/>
</dbReference>
<dbReference type="Gene3D" id="3.60.10.10">
    <property type="entry name" value="Endonuclease/exonuclease/phosphatase"/>
    <property type="match status" value="1"/>
</dbReference>
<keyword evidence="2" id="KW-1185">Reference proteome</keyword>
<dbReference type="OrthoDB" id="2287188at2759"/>
<accession>A0A8S3V4T0</accession>
<dbReference type="SUPFAM" id="SSF56219">
    <property type="entry name" value="DNase I-like"/>
    <property type="match status" value="1"/>
</dbReference>
<evidence type="ECO:0000313" key="2">
    <source>
        <dbReference type="Proteomes" id="UP000683360"/>
    </source>
</evidence>
<comment type="caution">
    <text evidence="1">The sequence shown here is derived from an EMBL/GenBank/DDBJ whole genome shotgun (WGS) entry which is preliminary data.</text>
</comment>
<name>A0A8S3V4T0_MYTED</name>
<protein>
    <submittedName>
        <fullName evidence="1">Uncharacterized protein</fullName>
    </submittedName>
</protein>
<reference evidence="1" key="1">
    <citation type="submission" date="2021-03" db="EMBL/GenBank/DDBJ databases">
        <authorList>
            <person name="Bekaert M."/>
        </authorList>
    </citation>
    <scope>NUCLEOTIDE SEQUENCE</scope>
</reference>